<name>A0A4R0YYG8_9GAMM</name>
<comment type="subcellular location">
    <subcellularLocation>
        <location evidence="1">Cell outer membrane</location>
        <topology evidence="1">Lipid-anchor</topology>
    </subcellularLocation>
</comment>
<evidence type="ECO:0000256" key="6">
    <source>
        <dbReference type="ARBA" id="ARBA00023136"/>
    </source>
</evidence>
<evidence type="ECO:0000256" key="3">
    <source>
        <dbReference type="ARBA" id="ARBA00022448"/>
    </source>
</evidence>
<evidence type="ECO:0000256" key="8">
    <source>
        <dbReference type="ARBA" id="ARBA00023237"/>
    </source>
</evidence>
<keyword evidence="13" id="KW-1185">Reference proteome</keyword>
<evidence type="ECO:0000313" key="13">
    <source>
        <dbReference type="Proteomes" id="UP000291822"/>
    </source>
</evidence>
<comment type="caution">
    <text evidence="12">The sequence shown here is derived from an EMBL/GenBank/DDBJ whole genome shotgun (WGS) entry which is preliminary data.</text>
</comment>
<evidence type="ECO:0000256" key="7">
    <source>
        <dbReference type="ARBA" id="ARBA00023139"/>
    </source>
</evidence>
<dbReference type="AlphaFoldDB" id="A0A4R0YYG8"/>
<dbReference type="GO" id="GO:0009306">
    <property type="term" value="P:protein secretion"/>
    <property type="evidence" value="ECO:0007669"/>
    <property type="project" value="InterPro"/>
</dbReference>
<dbReference type="PANTHER" id="PTHR30046:SF3">
    <property type="entry name" value="SECRETION SYSTEM APPARATUS LIPOPROTEIN SSAJ"/>
    <property type="match status" value="1"/>
</dbReference>
<keyword evidence="7 10" id="KW-0564">Palmitate</keyword>
<dbReference type="NCBIfam" id="TIGR02544">
    <property type="entry name" value="III_secr_YscJ"/>
    <property type="match status" value="1"/>
</dbReference>
<comment type="similarity">
    <text evidence="2 10">Belongs to the YscJ lipoprotein family.</text>
</comment>
<organism evidence="12 13">
    <name type="scientific">Dyella soli</name>
    <dbReference type="NCBI Taxonomy" id="522319"/>
    <lineage>
        <taxon>Bacteria</taxon>
        <taxon>Pseudomonadati</taxon>
        <taxon>Pseudomonadota</taxon>
        <taxon>Gammaproteobacteria</taxon>
        <taxon>Lysobacterales</taxon>
        <taxon>Rhodanobacteraceae</taxon>
        <taxon>Dyella</taxon>
    </lineage>
</organism>
<dbReference type="InterPro" id="IPR043427">
    <property type="entry name" value="YscJ/FliF"/>
</dbReference>
<feature type="domain" description="Flagellar M-ring N-terminal" evidence="11">
    <location>
        <begin position="24"/>
        <end position="189"/>
    </location>
</feature>
<keyword evidence="5" id="KW-0653">Protein transport</keyword>
<keyword evidence="6 10" id="KW-0472">Membrane</keyword>
<dbReference type="RefSeq" id="WP_131149527.1">
    <property type="nucleotide sequence ID" value="NZ_SJTG01000001.1"/>
</dbReference>
<dbReference type="PRINTS" id="PR01338">
    <property type="entry name" value="TYPE3OMKPROT"/>
</dbReference>
<dbReference type="Proteomes" id="UP000291822">
    <property type="component" value="Unassembled WGS sequence"/>
</dbReference>
<dbReference type="PROSITE" id="PS51257">
    <property type="entry name" value="PROKAR_LIPOPROTEIN"/>
    <property type="match status" value="1"/>
</dbReference>
<accession>A0A4R0YYG8</accession>
<gene>
    <name evidence="12" type="ORF">EZM97_10655</name>
</gene>
<dbReference type="InterPro" id="IPR003282">
    <property type="entry name" value="T3SS_SctJ"/>
</dbReference>
<keyword evidence="10" id="KW-1133">Transmembrane helix</keyword>
<keyword evidence="4 10" id="KW-0732">Signal</keyword>
<dbReference type="Gene3D" id="3.30.70.1530">
    <property type="entry name" value="Hypothetical protein rpa1041"/>
    <property type="match status" value="1"/>
</dbReference>
<keyword evidence="8 10" id="KW-0998">Cell outer membrane</keyword>
<dbReference type="Pfam" id="PF01514">
    <property type="entry name" value="YscJ_FliF"/>
    <property type="match status" value="1"/>
</dbReference>
<evidence type="ECO:0000256" key="1">
    <source>
        <dbReference type="ARBA" id="ARBA00004459"/>
    </source>
</evidence>
<evidence type="ECO:0000256" key="5">
    <source>
        <dbReference type="ARBA" id="ARBA00022927"/>
    </source>
</evidence>
<sequence>MNRFAYRWACFCVMPLLAGCHGVSLLEDLDERQANEVLAVLLESHIPAEKIRAGKQGYAVQVERADLPAAVEIVRLRQVPAPPRRHVDRSFAADALVSTPQAERARLYSAIEQRLEESVSLIDGVVSARVHVNYDVTDAPPNRTTAAPTHLSVLAVTQPGVNEDVLIASIKRFLRNSFGQVAYENISVIVTPTPAARVAASSGRHATPSRASWLGWGGGAALVAIGVVLASRRRVRSAARRWRRKA</sequence>
<protein>
    <recommendedName>
        <fullName evidence="10">Lipoprotein</fullName>
    </recommendedName>
</protein>
<dbReference type="Gene3D" id="3.30.300.30">
    <property type="match status" value="1"/>
</dbReference>
<dbReference type="PANTHER" id="PTHR30046">
    <property type="entry name" value="FLAGELLAR M-RING PROTEIN"/>
    <property type="match status" value="1"/>
</dbReference>
<evidence type="ECO:0000259" key="11">
    <source>
        <dbReference type="Pfam" id="PF01514"/>
    </source>
</evidence>
<keyword evidence="3" id="KW-0813">Transport</keyword>
<dbReference type="InterPro" id="IPR045851">
    <property type="entry name" value="AMP-bd_C_sf"/>
</dbReference>
<evidence type="ECO:0000256" key="4">
    <source>
        <dbReference type="ARBA" id="ARBA00022729"/>
    </source>
</evidence>
<keyword evidence="10" id="KW-0812">Transmembrane</keyword>
<dbReference type="GO" id="GO:0009279">
    <property type="term" value="C:cell outer membrane"/>
    <property type="evidence" value="ECO:0007669"/>
    <property type="project" value="UniProtKB-SubCell"/>
</dbReference>
<evidence type="ECO:0000313" key="12">
    <source>
        <dbReference type="EMBL" id="TCI13691.1"/>
    </source>
</evidence>
<evidence type="ECO:0000256" key="2">
    <source>
        <dbReference type="ARBA" id="ARBA00009509"/>
    </source>
</evidence>
<proteinExistence type="inferred from homology"/>
<evidence type="ECO:0000256" key="9">
    <source>
        <dbReference type="ARBA" id="ARBA00023288"/>
    </source>
</evidence>
<evidence type="ECO:0000256" key="10">
    <source>
        <dbReference type="RuleBase" id="RU364102"/>
    </source>
</evidence>
<dbReference type="InterPro" id="IPR006182">
    <property type="entry name" value="FliF_N_dom"/>
</dbReference>
<dbReference type="EMBL" id="SJTG01000001">
    <property type="protein sequence ID" value="TCI13691.1"/>
    <property type="molecule type" value="Genomic_DNA"/>
</dbReference>
<keyword evidence="9 10" id="KW-0449">Lipoprotein</keyword>
<reference evidence="12 13" key="1">
    <citation type="submission" date="2019-02" db="EMBL/GenBank/DDBJ databases">
        <title>Dyella amyloliquefaciens sp. nov., isolated from forest soil.</title>
        <authorList>
            <person name="Gao Z.-H."/>
            <person name="Qiu L.-H."/>
        </authorList>
    </citation>
    <scope>NUCLEOTIDE SEQUENCE [LARGE SCALE GENOMIC DNA]</scope>
    <source>
        <strain evidence="12 13">KACC 12747</strain>
    </source>
</reference>
<feature type="transmembrane region" description="Helical" evidence="10">
    <location>
        <begin position="213"/>
        <end position="231"/>
    </location>
</feature>